<comment type="caution">
    <text evidence="1">The sequence shown here is derived from an EMBL/GenBank/DDBJ whole genome shotgun (WGS) entry which is preliminary data.</text>
</comment>
<dbReference type="EMBL" id="BMND01000044">
    <property type="protein sequence ID" value="GGN61881.1"/>
    <property type="molecule type" value="Genomic_DNA"/>
</dbReference>
<organism evidence="1 2">
    <name type="scientific">Streptomyces kronopolitis</name>
    <dbReference type="NCBI Taxonomy" id="1612435"/>
    <lineage>
        <taxon>Bacteria</taxon>
        <taxon>Bacillati</taxon>
        <taxon>Actinomycetota</taxon>
        <taxon>Actinomycetes</taxon>
        <taxon>Kitasatosporales</taxon>
        <taxon>Streptomycetaceae</taxon>
        <taxon>Streptomyces</taxon>
    </lineage>
</organism>
<reference evidence="2" key="1">
    <citation type="journal article" date="2019" name="Int. J. Syst. Evol. Microbiol.">
        <title>The Global Catalogue of Microorganisms (GCM) 10K type strain sequencing project: providing services to taxonomists for standard genome sequencing and annotation.</title>
        <authorList>
            <consortium name="The Broad Institute Genomics Platform"/>
            <consortium name="The Broad Institute Genome Sequencing Center for Infectious Disease"/>
            <person name="Wu L."/>
            <person name="Ma J."/>
        </authorList>
    </citation>
    <scope>NUCLEOTIDE SEQUENCE [LARGE SCALE GENOMIC DNA]</scope>
    <source>
        <strain evidence="2">CGMCC 4.7323</strain>
    </source>
</reference>
<name>A0ABQ2JZW7_9ACTN</name>
<sequence>MLRHPFAFSRSGNTDQSPADVCQTVGELLPAGFGRASRRVARTAMTRAIVRWGVRA</sequence>
<gene>
    <name evidence="1" type="ORF">GCM10012285_61360</name>
</gene>
<evidence type="ECO:0000313" key="2">
    <source>
        <dbReference type="Proteomes" id="UP000600080"/>
    </source>
</evidence>
<proteinExistence type="predicted"/>
<evidence type="ECO:0000313" key="1">
    <source>
        <dbReference type="EMBL" id="GGN61881.1"/>
    </source>
</evidence>
<accession>A0ABQ2JZW7</accession>
<keyword evidence="2" id="KW-1185">Reference proteome</keyword>
<dbReference type="Proteomes" id="UP000600080">
    <property type="component" value="Unassembled WGS sequence"/>
</dbReference>
<protein>
    <submittedName>
        <fullName evidence="1">Uncharacterized protein</fullName>
    </submittedName>
</protein>